<reference evidence="1 2" key="1">
    <citation type="submission" date="2018-03" db="EMBL/GenBank/DDBJ databases">
        <title>Whole Genome Sequencing of Escherichia coli isolates from wildlife.</title>
        <authorList>
            <person name="Whitehouse C.A."/>
            <person name="Lacher D.W."/>
            <person name="Mammel M.K."/>
            <person name="Barnaba T."/>
            <person name="Lorch J.M."/>
        </authorList>
    </citation>
    <scope>NUCLEOTIDE SEQUENCE [LARGE SCALE GENOMIC DNA]</scope>
    <source>
        <strain evidence="1 2">20507-2</strain>
    </source>
</reference>
<accession>A0ABX5HBD2</accession>
<organism evidence="1 2">
    <name type="scientific">Escherichia albertii</name>
    <dbReference type="NCBI Taxonomy" id="208962"/>
    <lineage>
        <taxon>Bacteria</taxon>
        <taxon>Pseudomonadati</taxon>
        <taxon>Pseudomonadota</taxon>
        <taxon>Gammaproteobacteria</taxon>
        <taxon>Enterobacterales</taxon>
        <taxon>Enterobacteriaceae</taxon>
        <taxon>Escherichia</taxon>
    </lineage>
</organism>
<dbReference type="EMBL" id="PYQT01000044">
    <property type="protein sequence ID" value="PSY38186.1"/>
    <property type="molecule type" value="Genomic_DNA"/>
</dbReference>
<evidence type="ECO:0000313" key="2">
    <source>
        <dbReference type="Proteomes" id="UP000240382"/>
    </source>
</evidence>
<sequence length="83" mass="9143">MWLRFAYLLPKFSVIYCNKEDSLESLFHASFLPLGFVFTTLYTCLTTYSGGEDESMDCDLNQYPVLAIVGAGGLPGMVASQST</sequence>
<evidence type="ECO:0000313" key="1">
    <source>
        <dbReference type="EMBL" id="PSY38186.1"/>
    </source>
</evidence>
<name>A0ABX5HBD2_ESCAL</name>
<comment type="caution">
    <text evidence="1">The sequence shown here is derived from an EMBL/GenBank/DDBJ whole genome shotgun (WGS) entry which is preliminary data.</text>
</comment>
<proteinExistence type="predicted"/>
<protein>
    <submittedName>
        <fullName evidence="1">Uncharacterized protein</fullName>
    </submittedName>
</protein>
<gene>
    <name evidence="1" type="ORF">C7B09_23125</name>
</gene>
<keyword evidence="2" id="KW-1185">Reference proteome</keyword>
<dbReference type="Proteomes" id="UP000240382">
    <property type="component" value="Unassembled WGS sequence"/>
</dbReference>